<proteinExistence type="inferred from homology"/>
<evidence type="ECO:0000313" key="16">
    <source>
        <dbReference type="EMBL" id="KAJ1920210.1"/>
    </source>
</evidence>
<dbReference type="PROSITE" id="PS00470">
    <property type="entry name" value="IDH_IMDH"/>
    <property type="match status" value="1"/>
</dbReference>
<dbReference type="Pfam" id="PF00180">
    <property type="entry name" value="Iso_dh"/>
    <property type="match status" value="1"/>
</dbReference>
<evidence type="ECO:0000256" key="2">
    <source>
        <dbReference type="ARBA" id="ARBA00001936"/>
    </source>
</evidence>
<dbReference type="EC" id="1.1.1.41" evidence="6"/>
<dbReference type="SMART" id="SM01329">
    <property type="entry name" value="Iso_dh"/>
    <property type="match status" value="1"/>
</dbReference>
<accession>A0A9W8A0C1</accession>
<comment type="catalytic activity">
    <reaction evidence="1">
        <text>D-threo-isocitrate + NAD(+) = 2-oxoglutarate + CO2 + NADH</text>
        <dbReference type="Rhea" id="RHEA:23632"/>
        <dbReference type="ChEBI" id="CHEBI:15562"/>
        <dbReference type="ChEBI" id="CHEBI:16526"/>
        <dbReference type="ChEBI" id="CHEBI:16810"/>
        <dbReference type="ChEBI" id="CHEBI:57540"/>
        <dbReference type="ChEBI" id="CHEBI:57945"/>
        <dbReference type="EC" id="1.1.1.41"/>
    </reaction>
</comment>
<dbReference type="GO" id="GO:0005739">
    <property type="term" value="C:mitochondrion"/>
    <property type="evidence" value="ECO:0007669"/>
    <property type="project" value="TreeGrafter"/>
</dbReference>
<evidence type="ECO:0000256" key="7">
    <source>
        <dbReference type="ARBA" id="ARBA00022723"/>
    </source>
</evidence>
<dbReference type="OrthoDB" id="10261637at2759"/>
<dbReference type="GO" id="GO:0000287">
    <property type="term" value="F:magnesium ion binding"/>
    <property type="evidence" value="ECO:0007669"/>
    <property type="project" value="InterPro"/>
</dbReference>
<dbReference type="PANTHER" id="PTHR11835">
    <property type="entry name" value="DECARBOXYLATING DEHYDROGENASES-ISOCITRATE, ISOPROPYLMALATE, TARTRATE"/>
    <property type="match status" value="1"/>
</dbReference>
<keyword evidence="10 16" id="KW-0560">Oxidoreductase</keyword>
<gene>
    <name evidence="16" type="primary">IDH2</name>
    <name evidence="16" type="ORF">H4219_001443</name>
</gene>
<name>A0A9W8A0C1_9FUNG</name>
<comment type="cofactor">
    <cofactor evidence="3">
        <name>Mg(2+)</name>
        <dbReference type="ChEBI" id="CHEBI:18420"/>
    </cofactor>
</comment>
<evidence type="ECO:0000256" key="13">
    <source>
        <dbReference type="ARBA" id="ARBA00030683"/>
    </source>
</evidence>
<sequence>MFSAIRSISVVPRQALKNAATRTMASAAGASQPEPATGTYNGAKNENGNYVVTMIPGDGIGPEISKAVEDIFTAAKVPIEWEYADVTPLLRNGKTVIPDEAYHSIHKNKIALKGPLATPIGKGHVSLNLTLRRTFNLYANVRPCRSIPGYETPYKDVNTVLIRENTEGEYSGIEHEVVDGVMQSIKLITKPASTRVARFAFAYAAMTGRNHVTVVHKANIMKLSDGLFLQACQEVAREYPNVRFDDVLLDRACLQIVQDPNQYAHTVMVMPNLYGDILSDLGAGLIGGLGLTPSGNIGRDASIFESVHGSAPDIAGQNKANPSALLLSSTMMLRHMRLFEQADSIENALLNTISEGKFRTGDLGGKASTTEFTDAVIKNLA</sequence>
<evidence type="ECO:0000256" key="5">
    <source>
        <dbReference type="ARBA" id="ARBA00011567"/>
    </source>
</evidence>
<dbReference type="Gene3D" id="3.40.718.10">
    <property type="entry name" value="Isopropylmalate Dehydrogenase"/>
    <property type="match status" value="1"/>
</dbReference>
<keyword evidence="17" id="KW-1185">Reference proteome</keyword>
<dbReference type="Proteomes" id="UP001150538">
    <property type="component" value="Unassembled WGS sequence"/>
</dbReference>
<dbReference type="InterPro" id="IPR019818">
    <property type="entry name" value="IsoCit/isopropylmalate_DH_CS"/>
</dbReference>
<evidence type="ECO:0000256" key="3">
    <source>
        <dbReference type="ARBA" id="ARBA00001946"/>
    </source>
</evidence>
<evidence type="ECO:0000259" key="15">
    <source>
        <dbReference type="SMART" id="SM01329"/>
    </source>
</evidence>
<evidence type="ECO:0000256" key="6">
    <source>
        <dbReference type="ARBA" id="ARBA00013012"/>
    </source>
</evidence>
<dbReference type="GO" id="GO:0004449">
    <property type="term" value="F:isocitrate dehydrogenase (NAD+) activity"/>
    <property type="evidence" value="ECO:0007669"/>
    <property type="project" value="UniProtKB-EC"/>
</dbReference>
<feature type="domain" description="Isopropylmalate dehydrogenase-like" evidence="15">
    <location>
        <begin position="51"/>
        <end position="376"/>
    </location>
</feature>
<evidence type="ECO:0000256" key="14">
    <source>
        <dbReference type="ARBA" id="ARBA00072026"/>
    </source>
</evidence>
<dbReference type="InterPro" id="IPR004434">
    <property type="entry name" value="Isocitrate_DH_NAD"/>
</dbReference>
<comment type="similarity">
    <text evidence="4">Belongs to the isocitrate and isopropylmalate dehydrogenases family.</text>
</comment>
<dbReference type="FunFam" id="3.40.718.10:FF:000003">
    <property type="entry name" value="Isocitrate dehydrogenase [NAD] subunit, mitochondrial"/>
    <property type="match status" value="1"/>
</dbReference>
<comment type="subunit">
    <text evidence="5">Octamer of two non-identical subunits IDH1 and IDH2.</text>
</comment>
<evidence type="ECO:0000256" key="8">
    <source>
        <dbReference type="ARBA" id="ARBA00022842"/>
    </source>
</evidence>
<organism evidence="16 17">
    <name type="scientific">Mycoemilia scoparia</name>
    <dbReference type="NCBI Taxonomy" id="417184"/>
    <lineage>
        <taxon>Eukaryota</taxon>
        <taxon>Fungi</taxon>
        <taxon>Fungi incertae sedis</taxon>
        <taxon>Zoopagomycota</taxon>
        <taxon>Kickxellomycotina</taxon>
        <taxon>Kickxellomycetes</taxon>
        <taxon>Kickxellales</taxon>
        <taxon>Kickxellaceae</taxon>
        <taxon>Mycoemilia</taxon>
    </lineage>
</organism>
<keyword evidence="9" id="KW-0809">Transit peptide</keyword>
<dbReference type="InterPro" id="IPR024084">
    <property type="entry name" value="IsoPropMal-DH-like_dom"/>
</dbReference>
<dbReference type="NCBIfam" id="TIGR00175">
    <property type="entry name" value="mito_nad_idh"/>
    <property type="match status" value="1"/>
</dbReference>
<dbReference type="GO" id="GO:0006102">
    <property type="term" value="P:isocitrate metabolic process"/>
    <property type="evidence" value="ECO:0007669"/>
    <property type="project" value="TreeGrafter"/>
</dbReference>
<keyword evidence="8" id="KW-0460">Magnesium</keyword>
<evidence type="ECO:0000256" key="1">
    <source>
        <dbReference type="ARBA" id="ARBA00000837"/>
    </source>
</evidence>
<comment type="caution">
    <text evidence="16">The sequence shown here is derived from an EMBL/GenBank/DDBJ whole genome shotgun (WGS) entry which is preliminary data.</text>
</comment>
<evidence type="ECO:0000313" key="17">
    <source>
        <dbReference type="Proteomes" id="UP001150538"/>
    </source>
</evidence>
<dbReference type="SUPFAM" id="SSF53659">
    <property type="entry name" value="Isocitrate/Isopropylmalate dehydrogenase-like"/>
    <property type="match status" value="1"/>
</dbReference>
<reference evidence="16" key="1">
    <citation type="submission" date="2022-07" db="EMBL/GenBank/DDBJ databases">
        <title>Phylogenomic reconstructions and comparative analyses of Kickxellomycotina fungi.</title>
        <authorList>
            <person name="Reynolds N.K."/>
            <person name="Stajich J.E."/>
            <person name="Barry K."/>
            <person name="Grigoriev I.V."/>
            <person name="Crous P."/>
            <person name="Smith M.E."/>
        </authorList>
    </citation>
    <scope>NUCLEOTIDE SEQUENCE</scope>
    <source>
        <strain evidence="16">NBRC 100468</strain>
    </source>
</reference>
<dbReference type="EMBL" id="JANBPU010000016">
    <property type="protein sequence ID" value="KAJ1920210.1"/>
    <property type="molecule type" value="Genomic_DNA"/>
</dbReference>
<dbReference type="GO" id="GO:0051287">
    <property type="term" value="F:NAD binding"/>
    <property type="evidence" value="ECO:0007669"/>
    <property type="project" value="InterPro"/>
</dbReference>
<protein>
    <recommendedName>
        <fullName evidence="14">Isocitrate dehydrogenase [NAD] subunit 2, mitochondrial</fullName>
        <ecNumber evidence="6">1.1.1.41</ecNumber>
    </recommendedName>
    <alternativeName>
        <fullName evidence="13">Isocitric dehydrogenase</fullName>
    </alternativeName>
    <alternativeName>
        <fullName evidence="12">NAD(+)-specific ICDH</fullName>
    </alternativeName>
</protein>
<evidence type="ECO:0000256" key="10">
    <source>
        <dbReference type="ARBA" id="ARBA00023002"/>
    </source>
</evidence>
<dbReference type="PANTHER" id="PTHR11835:SF34">
    <property type="entry name" value="ISOCITRATE DEHYDROGENASE [NAD] SUBUNIT ALPHA, MITOCHONDRIAL"/>
    <property type="match status" value="1"/>
</dbReference>
<keyword evidence="11" id="KW-0520">NAD</keyword>
<evidence type="ECO:0000256" key="4">
    <source>
        <dbReference type="ARBA" id="ARBA00007769"/>
    </source>
</evidence>
<evidence type="ECO:0000256" key="11">
    <source>
        <dbReference type="ARBA" id="ARBA00023027"/>
    </source>
</evidence>
<evidence type="ECO:0000256" key="12">
    <source>
        <dbReference type="ARBA" id="ARBA00030631"/>
    </source>
</evidence>
<dbReference type="AlphaFoldDB" id="A0A9W8A0C1"/>
<dbReference type="GO" id="GO:0006099">
    <property type="term" value="P:tricarboxylic acid cycle"/>
    <property type="evidence" value="ECO:0007669"/>
    <property type="project" value="InterPro"/>
</dbReference>
<comment type="cofactor">
    <cofactor evidence="2">
        <name>Mn(2+)</name>
        <dbReference type="ChEBI" id="CHEBI:29035"/>
    </cofactor>
</comment>
<evidence type="ECO:0000256" key="9">
    <source>
        <dbReference type="ARBA" id="ARBA00022946"/>
    </source>
</evidence>
<keyword evidence="7" id="KW-0479">Metal-binding</keyword>